<dbReference type="GO" id="GO:0003677">
    <property type="term" value="F:DNA binding"/>
    <property type="evidence" value="ECO:0007669"/>
    <property type="project" value="InterPro"/>
</dbReference>
<dbReference type="GO" id="GO:0009360">
    <property type="term" value="C:DNA polymerase III complex"/>
    <property type="evidence" value="ECO:0007669"/>
    <property type="project" value="TreeGrafter"/>
</dbReference>
<gene>
    <name evidence="5" type="ORF">A2J07_05990</name>
</gene>
<dbReference type="PANTHER" id="PTHR34388">
    <property type="entry name" value="DNA POLYMERASE III SUBUNIT DELTA"/>
    <property type="match status" value="1"/>
</dbReference>
<comment type="caution">
    <text evidence="5">The sequence shown here is derived from an EMBL/GenBank/DDBJ whole genome shotgun (WGS) entry which is preliminary data.</text>
</comment>
<dbReference type="GO" id="GO:0003887">
    <property type="term" value="F:DNA-directed DNA polymerase activity"/>
    <property type="evidence" value="ECO:0007669"/>
    <property type="project" value="UniProtKB-KW"/>
</dbReference>
<name>A0A170MWG4_9FUSO</name>
<keyword evidence="1" id="KW-0808">Transferase</keyword>
<dbReference type="RefSeq" id="WP_005957470.1">
    <property type="nucleotide sequence ID" value="NZ_CAXOUM010000012.1"/>
</dbReference>
<reference evidence="5 6" key="1">
    <citation type="submission" date="2016-03" db="EMBL/GenBank/DDBJ databases">
        <title>Comparative genomics of human isolates of Fusobacterium necrophorum.</title>
        <authorList>
            <person name="Jensen A."/>
            <person name="Bank S."/>
            <person name="Andersen P.S."/>
            <person name="Kristensen L.H."/>
            <person name="Prag J."/>
        </authorList>
    </citation>
    <scope>NUCLEOTIDE SEQUENCE [LARGE SCALE GENOMIC DNA]</scope>
    <source>
        <strain evidence="5 6">LS_1264</strain>
    </source>
</reference>
<evidence type="ECO:0000256" key="1">
    <source>
        <dbReference type="ARBA" id="ARBA00022679"/>
    </source>
</evidence>
<dbReference type="Gene3D" id="1.20.272.10">
    <property type="match status" value="1"/>
</dbReference>
<evidence type="ECO:0000313" key="6">
    <source>
        <dbReference type="Proteomes" id="UP000075816"/>
    </source>
</evidence>
<proteinExistence type="predicted"/>
<keyword evidence="3" id="KW-0235">DNA replication</keyword>
<dbReference type="InterPro" id="IPR005790">
    <property type="entry name" value="DNA_polIII_delta"/>
</dbReference>
<evidence type="ECO:0000256" key="3">
    <source>
        <dbReference type="ARBA" id="ARBA00022705"/>
    </source>
</evidence>
<dbReference type="EMBL" id="LVEA01000042">
    <property type="protein sequence ID" value="KYL03605.1"/>
    <property type="molecule type" value="Genomic_DNA"/>
</dbReference>
<evidence type="ECO:0000313" key="5">
    <source>
        <dbReference type="EMBL" id="KYL03605.1"/>
    </source>
</evidence>
<sequence length="331" mass="39160">MLYFFYGNQSLLELELQKRRQKYLQKNVTVYSFDFSNREEEAFLQELSMNSMFAEPKAFFIKRAETLKTNSWTAVLKSMALFDLSEKEILFFYQEKELGKSIEKELQKLNARFIAFPEEEQEKNLKQYLENKLALSSYDAEKLLEMLGKDFHKIEQESNKIIQFLDGEAFSFEKVLPILSIEKEYNIFTLIDQFLEQEKPAILLEYLQQNPNDIPVILYNLADSLFLLSKIASLLEKDQIDDMASYTHFKTSFPKIQAYFRGKGGRPLHPYPVYLKIKIAKKHPLSFWLKKLNEILLCEYRFKSGFMDIQMSMEQFILGFYSSSSNIPQYK</sequence>
<dbReference type="AlphaFoldDB" id="A0A170MWG4"/>
<organism evidence="5 6">
    <name type="scientific">Fusobacterium necrophorum subsp. funduliforme</name>
    <dbReference type="NCBI Taxonomy" id="143387"/>
    <lineage>
        <taxon>Bacteria</taxon>
        <taxon>Fusobacteriati</taxon>
        <taxon>Fusobacteriota</taxon>
        <taxon>Fusobacteriia</taxon>
        <taxon>Fusobacteriales</taxon>
        <taxon>Fusobacteriaceae</taxon>
        <taxon>Fusobacterium</taxon>
    </lineage>
</organism>
<dbReference type="KEGG" id="fnf:BSQ88_01100"/>
<evidence type="ECO:0000256" key="4">
    <source>
        <dbReference type="ARBA" id="ARBA00022932"/>
    </source>
</evidence>
<protein>
    <recommendedName>
        <fullName evidence="7">DNA polymerase III subunit delta</fullName>
    </recommendedName>
</protein>
<keyword evidence="4" id="KW-0239">DNA-directed DNA polymerase</keyword>
<accession>A0A170MWG4</accession>
<dbReference type="eggNOG" id="COG1466">
    <property type="taxonomic scope" value="Bacteria"/>
</dbReference>
<dbReference type="GO" id="GO:0006261">
    <property type="term" value="P:DNA-templated DNA replication"/>
    <property type="evidence" value="ECO:0007669"/>
    <property type="project" value="TreeGrafter"/>
</dbReference>
<dbReference type="PANTHER" id="PTHR34388:SF1">
    <property type="entry name" value="DNA POLYMERASE III SUBUNIT DELTA"/>
    <property type="match status" value="1"/>
</dbReference>
<evidence type="ECO:0008006" key="7">
    <source>
        <dbReference type="Google" id="ProtNLM"/>
    </source>
</evidence>
<evidence type="ECO:0000256" key="2">
    <source>
        <dbReference type="ARBA" id="ARBA00022695"/>
    </source>
</evidence>
<keyword evidence="2" id="KW-0548">Nucleotidyltransferase</keyword>
<dbReference type="Proteomes" id="UP000075816">
    <property type="component" value="Unassembled WGS sequence"/>
</dbReference>